<comment type="caution">
    <text evidence="4">The sequence shown here is derived from an EMBL/GenBank/DDBJ whole genome shotgun (WGS) entry which is preliminary data.</text>
</comment>
<dbReference type="Gene3D" id="2.40.128.110">
    <property type="entry name" value="Lipid/polyisoprenoid-binding, YceI-like"/>
    <property type="match status" value="1"/>
</dbReference>
<evidence type="ECO:0000259" key="3">
    <source>
        <dbReference type="SMART" id="SM00867"/>
    </source>
</evidence>
<dbReference type="EMBL" id="JPOS01000029">
    <property type="protein sequence ID" value="KGE87857.1"/>
    <property type="molecule type" value="Genomic_DNA"/>
</dbReference>
<keyword evidence="2" id="KW-0732">Signal</keyword>
<dbReference type="AlphaFoldDB" id="A0A098S9V0"/>
<proteinExistence type="predicted"/>
<gene>
    <name evidence="4" type="ORF">IX84_12050</name>
</gene>
<evidence type="ECO:0000256" key="1">
    <source>
        <dbReference type="SAM" id="MobiDB-lite"/>
    </source>
</evidence>
<dbReference type="SMART" id="SM00867">
    <property type="entry name" value="YceI"/>
    <property type="match status" value="1"/>
</dbReference>
<dbReference type="SUPFAM" id="SSF101874">
    <property type="entry name" value="YceI-like"/>
    <property type="match status" value="1"/>
</dbReference>
<reference evidence="4 5" key="1">
    <citation type="journal article" date="2014" name="Int. J. Syst. Evol. Microbiol.">
        <title>Phaeodactylibacter xiamenensis gen. nov., sp. nov., a member of the family Saprospiraceae isolated from the marine alga Phaeodactylum tricornutum.</title>
        <authorList>
            <person name="Chen Z.Jr."/>
            <person name="Lei X."/>
            <person name="Lai Q."/>
            <person name="Li Y."/>
            <person name="Zhang B."/>
            <person name="Zhang J."/>
            <person name="Zhang H."/>
            <person name="Yang L."/>
            <person name="Zheng W."/>
            <person name="Tian Y."/>
            <person name="Yu Z."/>
            <person name="Xu H.Jr."/>
            <person name="Zheng T."/>
        </authorList>
    </citation>
    <scope>NUCLEOTIDE SEQUENCE [LARGE SCALE GENOMIC DNA]</scope>
    <source>
        <strain evidence="4 5">KD52</strain>
    </source>
</reference>
<evidence type="ECO:0000313" key="5">
    <source>
        <dbReference type="Proteomes" id="UP000029736"/>
    </source>
</evidence>
<dbReference type="PANTHER" id="PTHR34406">
    <property type="entry name" value="PROTEIN YCEI"/>
    <property type="match status" value="1"/>
</dbReference>
<keyword evidence="5" id="KW-1185">Reference proteome</keyword>
<organism evidence="4 5">
    <name type="scientific">Phaeodactylibacter xiamenensis</name>
    <dbReference type="NCBI Taxonomy" id="1524460"/>
    <lineage>
        <taxon>Bacteria</taxon>
        <taxon>Pseudomonadati</taxon>
        <taxon>Bacteroidota</taxon>
        <taxon>Saprospiria</taxon>
        <taxon>Saprospirales</taxon>
        <taxon>Haliscomenobacteraceae</taxon>
        <taxon>Phaeodactylibacter</taxon>
    </lineage>
</organism>
<feature type="compositionally biased region" description="Polar residues" evidence="1">
    <location>
        <begin position="34"/>
        <end position="44"/>
    </location>
</feature>
<evidence type="ECO:0000256" key="2">
    <source>
        <dbReference type="SAM" id="SignalP"/>
    </source>
</evidence>
<evidence type="ECO:0000313" key="4">
    <source>
        <dbReference type="EMBL" id="KGE87857.1"/>
    </source>
</evidence>
<dbReference type="STRING" id="1524460.IX84_12050"/>
<dbReference type="InterPro" id="IPR036761">
    <property type="entry name" value="TTHA0802/YceI-like_sf"/>
</dbReference>
<accession>A0A098S9V0</accession>
<dbReference type="PANTHER" id="PTHR34406:SF1">
    <property type="entry name" value="PROTEIN YCEI"/>
    <property type="match status" value="1"/>
</dbReference>
<dbReference type="Pfam" id="PF04264">
    <property type="entry name" value="YceI"/>
    <property type="match status" value="1"/>
</dbReference>
<feature type="domain" description="Lipid/polyisoprenoid-binding YceI-like" evidence="3">
    <location>
        <begin position="44"/>
        <end position="218"/>
    </location>
</feature>
<feature type="chain" id="PRO_5001947812" description="Lipid/polyisoprenoid-binding YceI-like domain-containing protein" evidence="2">
    <location>
        <begin position="18"/>
        <end position="220"/>
    </location>
</feature>
<feature type="signal peptide" evidence="2">
    <location>
        <begin position="1"/>
        <end position="17"/>
    </location>
</feature>
<sequence length="220" mass="23662">MLLYGAALLLSAVFVSCGQTPEGEKVEAQEKVETTTSENTSGQAYSVDTEASKITWTGGKLVGNSHTGYIQLKEGQLNVEGGNLTGGKFVIDMNTITDTDIENPEKRQDLEGHLKSDDFFNVGAHPTATFEIAQVEPAPDKPDATHTITGNLMMKGITKSVTIPANISMEDGMIKAITPQFVIDRTQWEVMYGASALGVVKDNIIKDEVALVIDLTAKAR</sequence>
<feature type="region of interest" description="Disordered" evidence="1">
    <location>
        <begin position="25"/>
        <end position="44"/>
    </location>
</feature>
<name>A0A098S9V0_9BACT</name>
<dbReference type="Proteomes" id="UP000029736">
    <property type="component" value="Unassembled WGS sequence"/>
</dbReference>
<protein>
    <recommendedName>
        <fullName evidence="3">Lipid/polyisoprenoid-binding YceI-like domain-containing protein</fullName>
    </recommendedName>
</protein>
<dbReference type="InterPro" id="IPR007372">
    <property type="entry name" value="Lipid/polyisoprenoid-bd_YceI"/>
</dbReference>